<evidence type="ECO:0000313" key="3">
    <source>
        <dbReference type="EMBL" id="MDX8143235.1"/>
    </source>
</evidence>
<evidence type="ECO:0000256" key="1">
    <source>
        <dbReference type="ARBA" id="ARBA00023239"/>
    </source>
</evidence>
<evidence type="ECO:0000259" key="2">
    <source>
        <dbReference type="Pfam" id="PF04909"/>
    </source>
</evidence>
<keyword evidence="1" id="KW-0456">Lyase</keyword>
<comment type="caution">
    <text evidence="3">The sequence shown here is derived from an EMBL/GenBank/DDBJ whole genome shotgun (WGS) entry which is preliminary data.</text>
</comment>
<dbReference type="Pfam" id="PF04909">
    <property type="entry name" value="Amidohydro_2"/>
    <property type="match status" value="1"/>
</dbReference>
<proteinExistence type="predicted"/>
<dbReference type="InterPro" id="IPR032465">
    <property type="entry name" value="ACMSD"/>
</dbReference>
<dbReference type="SUPFAM" id="SSF51556">
    <property type="entry name" value="Metallo-dependent hydrolases"/>
    <property type="match status" value="1"/>
</dbReference>
<dbReference type="Gene3D" id="3.20.20.140">
    <property type="entry name" value="Metal-dependent hydrolases"/>
    <property type="match status" value="1"/>
</dbReference>
<reference evidence="3 4" key="2">
    <citation type="submission" date="2023-11" db="EMBL/GenBank/DDBJ databases">
        <authorList>
            <person name="Lara A.C."/>
            <person name="Chronakova A."/>
        </authorList>
    </citation>
    <scope>NUCLEOTIDE SEQUENCE [LARGE SCALE GENOMIC DNA]</scope>
    <source>
        <strain evidence="3 4">BCCO 10_0061</strain>
    </source>
</reference>
<gene>
    <name evidence="3" type="ORF">SK854_13995</name>
</gene>
<sequence>MDAAGIDVQVLSHTVPGAERLVGTGAIQRATEANDALASIVAAHPHRFAGFAALPMREPEAAAVELRRAVDELGFKGALVNGLVDGRFLDDLRFRPVLRQAEQLGAPMYPAAPPAAVAGVHFGGLPQTTADHLATAAWGLHSETALHVLRLIVAGIFDEFPALQVVIGHMGEMIPFALARIDTALTPISTELRQPVADYFRTNIWITTSGYTTFPPPQCALAVLGTDRIIFSVDYPYTLNEPARVLLDNAPINQEDREQIARGNVERLLRL</sequence>
<name>A0ABU4UVE1_9PSEU</name>
<dbReference type="EMBL" id="JAXAVU010000007">
    <property type="protein sequence ID" value="MDX8143235.1"/>
    <property type="molecule type" value="Genomic_DNA"/>
</dbReference>
<dbReference type="PANTHER" id="PTHR21240:SF30">
    <property type="entry name" value="AMIDOHYDROLASE-RELATED DOMAIN-CONTAINING PROTEIN-RELATED"/>
    <property type="match status" value="1"/>
</dbReference>
<dbReference type="InterPro" id="IPR006680">
    <property type="entry name" value="Amidohydro-rel"/>
</dbReference>
<accession>A0ABU4UVE1</accession>
<dbReference type="Proteomes" id="UP001285352">
    <property type="component" value="Unassembled WGS sequence"/>
</dbReference>
<dbReference type="PANTHER" id="PTHR21240">
    <property type="entry name" value="2-AMINO-3-CARBOXYLMUCONATE-6-SEMIALDEHYDE DECARBOXYLASE"/>
    <property type="match status" value="1"/>
</dbReference>
<feature type="domain" description="Amidohydrolase-related" evidence="2">
    <location>
        <begin position="30"/>
        <end position="271"/>
    </location>
</feature>
<keyword evidence="4" id="KW-1185">Reference proteome</keyword>
<evidence type="ECO:0000313" key="4">
    <source>
        <dbReference type="Proteomes" id="UP001285352"/>
    </source>
</evidence>
<protein>
    <submittedName>
        <fullName evidence="3">Amidohydrolase family protein</fullName>
    </submittedName>
</protein>
<dbReference type="InterPro" id="IPR032466">
    <property type="entry name" value="Metal_Hydrolase"/>
</dbReference>
<dbReference type="RefSeq" id="WP_319975503.1">
    <property type="nucleotide sequence ID" value="NZ_JAXAVU010000007.1"/>
</dbReference>
<reference evidence="3 4" key="1">
    <citation type="submission" date="2023-11" db="EMBL/GenBank/DDBJ databases">
        <title>Lentzea sokolovensis, sp. nov., Lentzea kristufkii, sp. nov., and Lentzea miocenensis, sp. nov., rare actinobacteria from Sokolov Coal Basin, Miocene lacustrine sediment, Czech Republic.</title>
        <authorList>
            <person name="Lara A."/>
            <person name="Kotroba L."/>
            <person name="Nouioui I."/>
            <person name="Neumann-Schaal M."/>
            <person name="Mast Y."/>
            <person name="Chronakova A."/>
        </authorList>
    </citation>
    <scope>NUCLEOTIDE SEQUENCE [LARGE SCALE GENOMIC DNA]</scope>
    <source>
        <strain evidence="3 4">BCCO 10_0061</strain>
    </source>
</reference>
<organism evidence="3 4">
    <name type="scientific">Lentzea sokolovensis</name>
    <dbReference type="NCBI Taxonomy" id="3095429"/>
    <lineage>
        <taxon>Bacteria</taxon>
        <taxon>Bacillati</taxon>
        <taxon>Actinomycetota</taxon>
        <taxon>Actinomycetes</taxon>
        <taxon>Pseudonocardiales</taxon>
        <taxon>Pseudonocardiaceae</taxon>
        <taxon>Lentzea</taxon>
    </lineage>
</organism>